<organism evidence="4 5">
    <name type="scientific">Panacibacter ginsenosidivorans</name>
    <dbReference type="NCBI Taxonomy" id="1813871"/>
    <lineage>
        <taxon>Bacteria</taxon>
        <taxon>Pseudomonadati</taxon>
        <taxon>Bacteroidota</taxon>
        <taxon>Chitinophagia</taxon>
        <taxon>Chitinophagales</taxon>
        <taxon>Chitinophagaceae</taxon>
        <taxon>Panacibacter</taxon>
    </lineage>
</organism>
<feature type="signal peptide" evidence="1">
    <location>
        <begin position="1"/>
        <end position="19"/>
    </location>
</feature>
<protein>
    <submittedName>
        <fullName evidence="4">DUF1343 domain-containing protein</fullName>
    </submittedName>
</protein>
<dbReference type="InterPro" id="IPR048503">
    <property type="entry name" value="NamZ_C"/>
</dbReference>
<proteinExistence type="predicted"/>
<dbReference type="KEGG" id="pgin:FRZ67_09715"/>
<dbReference type="RefSeq" id="WP_147189361.1">
    <property type="nucleotide sequence ID" value="NZ_CP042435.1"/>
</dbReference>
<dbReference type="InterPro" id="IPR048502">
    <property type="entry name" value="NamZ_N"/>
</dbReference>
<dbReference type="AlphaFoldDB" id="A0A5B8V819"/>
<dbReference type="GO" id="GO:0033922">
    <property type="term" value="F:peptidoglycan beta-N-acetylmuramidase activity"/>
    <property type="evidence" value="ECO:0007669"/>
    <property type="project" value="InterPro"/>
</dbReference>
<dbReference type="Gene3D" id="3.40.50.12170">
    <property type="entry name" value="Uncharacterised protein PF07075, DUF1343"/>
    <property type="match status" value="1"/>
</dbReference>
<name>A0A5B8V819_9BACT</name>
<dbReference type="PIRSF" id="PIRSF016719">
    <property type="entry name" value="UCP016719"/>
    <property type="match status" value="1"/>
</dbReference>
<keyword evidence="1" id="KW-0732">Signal</keyword>
<dbReference type="Pfam" id="PF20732">
    <property type="entry name" value="NamZ_C"/>
    <property type="match status" value="1"/>
</dbReference>
<evidence type="ECO:0000259" key="3">
    <source>
        <dbReference type="Pfam" id="PF20732"/>
    </source>
</evidence>
<feature type="domain" description="Peptidoglycan beta-N-acetylmuramidase NamZ N-terminal" evidence="2">
    <location>
        <begin position="51"/>
        <end position="270"/>
    </location>
</feature>
<dbReference type="InterPro" id="IPR008302">
    <property type="entry name" value="NamZ"/>
</dbReference>
<sequence>MQKIFFFLVICIMTVAVNAQPKKAVASNEKIILPGAYQTTEYLPLLKGKKVGVFANQTSVIGNTHLVDSLQRLGVNVTKIFAPEHGFRGTADAGENIKTYIDEKTGITVVSLYGAKLKPAAADLKDVDIMLFDIQDVGVRFYTFISSLQYFIESAIQNNLPVIVLDRPNPNGFYVDGPVLDSSYKSFVGMQPVPVVYGMTIGEYAKMLLGEEWLPWKTARQADGKISLGEVLGFEEEHNNFRLTVIKCKNYTHKSRYVLPVKPSPNLADMDAIYWYPSTCFFEGTVLSEGRGTEHPFQIFGHPDLPDSLYAFTPKSNAGAQDPKWKDKVCYGWNLAVMKEKSPVRIQLKWLIRAYQLFPDKENFFIKPKRFNQEPEDYFFNKLAGNDELMQQLIAGKTEDEICKSWQPKLEAFKKIRKKYLLYSDF</sequence>
<evidence type="ECO:0000259" key="2">
    <source>
        <dbReference type="Pfam" id="PF07075"/>
    </source>
</evidence>
<dbReference type="EMBL" id="CP042435">
    <property type="protein sequence ID" value="QEC67554.1"/>
    <property type="molecule type" value="Genomic_DNA"/>
</dbReference>
<gene>
    <name evidence="4" type="ORF">FRZ67_09715</name>
</gene>
<dbReference type="Proteomes" id="UP000321533">
    <property type="component" value="Chromosome"/>
</dbReference>
<evidence type="ECO:0000256" key="1">
    <source>
        <dbReference type="SAM" id="SignalP"/>
    </source>
</evidence>
<dbReference type="PANTHER" id="PTHR42915:SF1">
    <property type="entry name" value="PEPTIDOGLYCAN BETA-N-ACETYLMURAMIDASE NAMZ"/>
    <property type="match status" value="1"/>
</dbReference>
<dbReference type="Pfam" id="PF07075">
    <property type="entry name" value="NamZ_N"/>
    <property type="match status" value="1"/>
</dbReference>
<evidence type="ECO:0000313" key="5">
    <source>
        <dbReference type="Proteomes" id="UP000321533"/>
    </source>
</evidence>
<dbReference type="Gene3D" id="3.90.1150.140">
    <property type="match status" value="1"/>
</dbReference>
<accession>A0A5B8V819</accession>
<dbReference type="OrthoDB" id="9801061at2"/>
<keyword evidence="5" id="KW-1185">Reference proteome</keyword>
<feature type="domain" description="Peptidoglycan beta-N-acetylmuramidase NamZ C-terminal" evidence="3">
    <location>
        <begin position="275"/>
        <end position="423"/>
    </location>
</feature>
<feature type="chain" id="PRO_5023090869" evidence="1">
    <location>
        <begin position="20"/>
        <end position="426"/>
    </location>
</feature>
<dbReference type="PANTHER" id="PTHR42915">
    <property type="entry name" value="HYPOTHETICAL 460 KDA PROTEIN IN FEUA-SIGW INTERGENIC REGION [PRECURSOR]"/>
    <property type="match status" value="1"/>
</dbReference>
<evidence type="ECO:0000313" key="4">
    <source>
        <dbReference type="EMBL" id="QEC67554.1"/>
    </source>
</evidence>
<reference evidence="4 5" key="1">
    <citation type="journal article" date="2016" name="Int. J. Syst. Evol. Microbiol.">
        <title>Panacibacter ginsenosidivorans gen. nov., sp. nov., with ginsenoside converting activity isolated from soil of a ginseng field.</title>
        <authorList>
            <person name="Siddiqi M.Z."/>
            <person name="Muhammad Shafi S."/>
            <person name="Choi K.D."/>
            <person name="Im W.T."/>
        </authorList>
    </citation>
    <scope>NUCLEOTIDE SEQUENCE [LARGE SCALE GENOMIC DNA]</scope>
    <source>
        <strain evidence="4 5">Gsoil1550</strain>
    </source>
</reference>